<evidence type="ECO:0000256" key="1">
    <source>
        <dbReference type="SAM" id="Coils"/>
    </source>
</evidence>
<keyword evidence="3" id="KW-1185">Reference proteome</keyword>
<dbReference type="RefSeq" id="WP_072913260.1">
    <property type="nucleotide sequence ID" value="NZ_FRAR01000013.1"/>
</dbReference>
<keyword evidence="1" id="KW-0175">Coiled coil</keyword>
<reference evidence="3" key="1">
    <citation type="submission" date="2016-11" db="EMBL/GenBank/DDBJ databases">
        <authorList>
            <person name="Varghese N."/>
            <person name="Submissions S."/>
        </authorList>
    </citation>
    <scope>NUCLEOTIDE SEQUENCE [LARGE SCALE GENOMIC DNA]</scope>
    <source>
        <strain evidence="3">DSM 10349</strain>
    </source>
</reference>
<dbReference type="AlphaFoldDB" id="A0A1M6SB83"/>
<dbReference type="Proteomes" id="UP000183997">
    <property type="component" value="Unassembled WGS sequence"/>
</dbReference>
<gene>
    <name evidence="2" type="ORF">SAMN02745123_01781</name>
</gene>
<organism evidence="2 3">
    <name type="scientific">Desulforamulus aeronauticus DSM 10349</name>
    <dbReference type="NCBI Taxonomy" id="1121421"/>
    <lineage>
        <taxon>Bacteria</taxon>
        <taxon>Bacillati</taxon>
        <taxon>Bacillota</taxon>
        <taxon>Clostridia</taxon>
        <taxon>Eubacteriales</taxon>
        <taxon>Peptococcaceae</taxon>
        <taxon>Desulforamulus</taxon>
    </lineage>
</organism>
<feature type="coiled-coil region" evidence="1">
    <location>
        <begin position="2"/>
        <end position="78"/>
    </location>
</feature>
<name>A0A1M6SB83_9FIRM</name>
<dbReference type="EMBL" id="FRAR01000013">
    <property type="protein sequence ID" value="SHK41965.1"/>
    <property type="molecule type" value="Genomic_DNA"/>
</dbReference>
<protein>
    <submittedName>
        <fullName evidence="2">Uncharacterized protein</fullName>
    </submittedName>
</protein>
<sequence>MKEQDLLKLEQLKVELENAETNVIEENNVVELLEKEVILPKEDKPKKTSRSKKAQLTKEEIQEMLDDHFARVKELLKDTENEICFRVYKGVNVALSRHLGGK</sequence>
<dbReference type="STRING" id="1121421.SAMN02745123_01781"/>
<evidence type="ECO:0000313" key="3">
    <source>
        <dbReference type="Proteomes" id="UP000183997"/>
    </source>
</evidence>
<accession>A0A1M6SB83</accession>
<evidence type="ECO:0000313" key="2">
    <source>
        <dbReference type="EMBL" id="SHK41965.1"/>
    </source>
</evidence>
<proteinExistence type="predicted"/>